<name>A0A0C2IUB6_THEKT</name>
<organism evidence="1 2">
    <name type="scientific">Thelohanellus kitauei</name>
    <name type="common">Myxosporean</name>
    <dbReference type="NCBI Taxonomy" id="669202"/>
    <lineage>
        <taxon>Eukaryota</taxon>
        <taxon>Metazoa</taxon>
        <taxon>Cnidaria</taxon>
        <taxon>Myxozoa</taxon>
        <taxon>Myxosporea</taxon>
        <taxon>Bivalvulida</taxon>
        <taxon>Platysporina</taxon>
        <taxon>Myxobolidae</taxon>
        <taxon>Thelohanellus</taxon>
    </lineage>
</organism>
<dbReference type="EMBL" id="JWZT01002655">
    <property type="protein sequence ID" value="KII68994.1"/>
    <property type="molecule type" value="Genomic_DNA"/>
</dbReference>
<dbReference type="Proteomes" id="UP000031668">
    <property type="component" value="Unassembled WGS sequence"/>
</dbReference>
<gene>
    <name evidence="1" type="ORF">RF11_05302</name>
</gene>
<comment type="caution">
    <text evidence="1">The sequence shown here is derived from an EMBL/GenBank/DDBJ whole genome shotgun (WGS) entry which is preliminary data.</text>
</comment>
<proteinExistence type="predicted"/>
<accession>A0A0C2IUB6</accession>
<dbReference type="OrthoDB" id="5978709at2759"/>
<dbReference type="AlphaFoldDB" id="A0A0C2IUB6"/>
<evidence type="ECO:0000313" key="2">
    <source>
        <dbReference type="Proteomes" id="UP000031668"/>
    </source>
</evidence>
<sequence>MHKAIEEKITEFETSFCGKIDILKNIQLNFSCYKEEIDKIANLEDTEDCWIDQLVDLQIRINEITVKAESTIYSSNQESASNYGEQNHLRVKLPKLNINNFSGNINKWTNIWALFEGNIYSNPMFNNKEKFAYLLGFLKGEPLNLV</sequence>
<dbReference type="Pfam" id="PF03564">
    <property type="entry name" value="DUF1759"/>
    <property type="match status" value="1"/>
</dbReference>
<protein>
    <submittedName>
        <fullName evidence="1">Uncharacterized protein</fullName>
    </submittedName>
</protein>
<reference evidence="1 2" key="1">
    <citation type="journal article" date="2014" name="Genome Biol. Evol.">
        <title>The genome of the myxosporean Thelohanellus kitauei shows adaptations to nutrient acquisition within its fish host.</title>
        <authorList>
            <person name="Yang Y."/>
            <person name="Xiong J."/>
            <person name="Zhou Z."/>
            <person name="Huo F."/>
            <person name="Miao W."/>
            <person name="Ran C."/>
            <person name="Liu Y."/>
            <person name="Zhang J."/>
            <person name="Feng J."/>
            <person name="Wang M."/>
            <person name="Wang M."/>
            <person name="Wang L."/>
            <person name="Yao B."/>
        </authorList>
    </citation>
    <scope>NUCLEOTIDE SEQUENCE [LARGE SCALE GENOMIC DNA]</scope>
    <source>
        <strain evidence="1">Wuqing</strain>
    </source>
</reference>
<keyword evidence="2" id="KW-1185">Reference proteome</keyword>
<evidence type="ECO:0000313" key="1">
    <source>
        <dbReference type="EMBL" id="KII68994.1"/>
    </source>
</evidence>
<dbReference type="InterPro" id="IPR005312">
    <property type="entry name" value="DUF1759"/>
</dbReference>